<evidence type="ECO:0000313" key="2">
    <source>
        <dbReference type="Proteomes" id="UP000663088"/>
    </source>
</evidence>
<keyword evidence="2" id="KW-1185">Reference proteome</keyword>
<reference evidence="1 2" key="1">
    <citation type="submission" date="2020-12" db="EMBL/GenBank/DDBJ databases">
        <authorList>
            <person name="Awala S.I."/>
            <person name="Gwak J.-H."/>
            <person name="Kim S.-J."/>
            <person name="Rhee S.-K."/>
        </authorList>
    </citation>
    <scope>NUCLEOTIDE SEQUENCE [LARGE SCALE GENOMIC DNA]</scope>
    <source>
        <strain evidence="1 2">IT5</strain>
    </source>
</reference>
<dbReference type="RefSeq" id="WP_206848094.1">
    <property type="nucleotide sequence ID" value="NZ_CP065956.1"/>
</dbReference>
<dbReference type="EMBL" id="CP065956">
    <property type="protein sequence ID" value="QSR87648.1"/>
    <property type="molecule type" value="Genomic_DNA"/>
</dbReference>
<proteinExistence type="predicted"/>
<sequence length="206" mass="24394">MAATVITKTSEQHLLRPQDETPWHEEFFSVFLLLMFLLPRDETSWHEEVLRKKTPMPRLKSPMPRWSWISSSVELEKVPVNPFQCPLSASSSITEEITTMFRRLEELKVRVPAPNDVWQYFEKHPRLIEMTRILSELASESLQDAVLSLEISQDPEEDEEDVILYARFHNYDETTMKRVRDVRKEFLQSLGEEEEWPLLTTDFRSP</sequence>
<dbReference type="Proteomes" id="UP000663088">
    <property type="component" value="Chromosome"/>
</dbReference>
<evidence type="ECO:0000313" key="1">
    <source>
        <dbReference type="EMBL" id="QSR87648.1"/>
    </source>
</evidence>
<organism evidence="1 2">
    <name type="scientific">Candidatus Methylacidiphilum infernorum</name>
    <dbReference type="NCBI Taxonomy" id="511746"/>
    <lineage>
        <taxon>Bacteria</taxon>
        <taxon>Pseudomonadati</taxon>
        <taxon>Verrucomicrobiota</taxon>
        <taxon>Methylacidiphilae</taxon>
        <taxon>Methylacidiphilales</taxon>
        <taxon>Methylacidiphilaceae</taxon>
        <taxon>Methylacidiphilum (ex Ratnadevi et al. 2023)</taxon>
    </lineage>
</organism>
<name>A0ABX7PYC3_9BACT</name>
<protein>
    <submittedName>
        <fullName evidence="1">Uncharacterized protein</fullName>
    </submittedName>
</protein>
<accession>A0ABX7PYC3</accession>
<gene>
    <name evidence="1" type="ORF">EM20IM_04845</name>
</gene>